<gene>
    <name evidence="1" type="ORF">CWE10_03255</name>
</gene>
<accession>A0A953I6L1</accession>
<evidence type="ECO:0000313" key="2">
    <source>
        <dbReference type="Proteomes" id="UP000732377"/>
    </source>
</evidence>
<organism evidence="1 2">
    <name type="scientific">Symbiobacterium thermophilum</name>
    <dbReference type="NCBI Taxonomy" id="2734"/>
    <lineage>
        <taxon>Bacteria</taxon>
        <taxon>Bacillati</taxon>
        <taxon>Bacillota</taxon>
        <taxon>Clostridia</taxon>
        <taxon>Eubacteriales</taxon>
        <taxon>Symbiobacteriaceae</taxon>
        <taxon>Symbiobacterium</taxon>
    </lineage>
</organism>
<name>A0A953I6L1_SYMTR</name>
<comment type="caution">
    <text evidence="1">The sequence shown here is derived from an EMBL/GenBank/DDBJ whole genome shotgun (WGS) entry which is preliminary data.</text>
</comment>
<dbReference type="Proteomes" id="UP000732377">
    <property type="component" value="Unassembled WGS sequence"/>
</dbReference>
<dbReference type="RefSeq" id="WP_273377930.1">
    <property type="nucleotide sequence ID" value="NZ_JACSIR010000019.1"/>
</dbReference>
<evidence type="ECO:0000313" key="1">
    <source>
        <dbReference type="EMBL" id="MBY6275223.1"/>
    </source>
</evidence>
<dbReference type="EMBL" id="PIUK01000017">
    <property type="protein sequence ID" value="MBY6275223.1"/>
    <property type="molecule type" value="Genomic_DNA"/>
</dbReference>
<reference evidence="1" key="1">
    <citation type="submission" date="2017-11" db="EMBL/GenBank/DDBJ databases">
        <title>Three new genomes from thermophilic consortium.</title>
        <authorList>
            <person name="Quaggio R."/>
            <person name="Amgarten D."/>
            <person name="Setubal J.C."/>
        </authorList>
    </citation>
    <scope>NUCLEOTIDE SEQUENCE</scope>
    <source>
        <strain evidence="1">ZCTH01-B2</strain>
    </source>
</reference>
<sequence length="133" mass="14834">MAWMTILGLDWKGGRFAHPLDIVDVPQKPGVFKLHARRESGEWEVFYVGQAQNLYSMLLAYLGTIVEGDPQAAGINACAKARIETDEVAYSYAVVTDETERQGCLRSLYEFYRPVCNSPEQIPAVDSVACNPF</sequence>
<dbReference type="AlphaFoldDB" id="A0A953I6L1"/>
<proteinExistence type="predicted"/>
<protein>
    <submittedName>
        <fullName evidence="1">Uncharacterized protein</fullName>
    </submittedName>
</protein>